<evidence type="ECO:0000313" key="1">
    <source>
        <dbReference type="EMBL" id="CDW37638.1"/>
    </source>
</evidence>
<dbReference type="AlphaFoldDB" id="A0A0K2UHE4"/>
<organism evidence="1">
    <name type="scientific">Lepeophtheirus salmonis</name>
    <name type="common">Salmon louse</name>
    <name type="synonym">Caligus salmonis</name>
    <dbReference type="NCBI Taxonomy" id="72036"/>
    <lineage>
        <taxon>Eukaryota</taxon>
        <taxon>Metazoa</taxon>
        <taxon>Ecdysozoa</taxon>
        <taxon>Arthropoda</taxon>
        <taxon>Crustacea</taxon>
        <taxon>Multicrustacea</taxon>
        <taxon>Hexanauplia</taxon>
        <taxon>Copepoda</taxon>
        <taxon>Siphonostomatoida</taxon>
        <taxon>Caligidae</taxon>
        <taxon>Lepeophtheirus</taxon>
    </lineage>
</organism>
<accession>A0A0K2UHE4</accession>
<dbReference type="EMBL" id="HACA01020277">
    <property type="protein sequence ID" value="CDW37638.1"/>
    <property type="molecule type" value="Transcribed_RNA"/>
</dbReference>
<sequence length="48" mass="5812">MGAHATPQLMLPFFQKKNAYKLLMYRDEKCVYFLARPFFSCHYYSILE</sequence>
<name>A0A0K2UHE4_LEPSM</name>
<reference evidence="1" key="1">
    <citation type="submission" date="2014-05" db="EMBL/GenBank/DDBJ databases">
        <authorList>
            <person name="Chronopoulou M."/>
        </authorList>
    </citation>
    <scope>NUCLEOTIDE SEQUENCE</scope>
    <source>
        <tissue evidence="1">Whole organism</tissue>
    </source>
</reference>
<protein>
    <submittedName>
        <fullName evidence="1">Uncharacterized protein</fullName>
    </submittedName>
</protein>
<proteinExistence type="predicted"/>